<organism evidence="1">
    <name type="scientific">uncultured Caudovirales phage</name>
    <dbReference type="NCBI Taxonomy" id="2100421"/>
    <lineage>
        <taxon>Viruses</taxon>
        <taxon>Duplodnaviria</taxon>
        <taxon>Heunggongvirae</taxon>
        <taxon>Uroviricota</taxon>
        <taxon>Caudoviricetes</taxon>
        <taxon>Peduoviridae</taxon>
        <taxon>Maltschvirus</taxon>
        <taxon>Maltschvirus maltsch</taxon>
    </lineage>
</organism>
<name>A0A6J7WRH8_9CAUD</name>
<protein>
    <submittedName>
        <fullName evidence="1">Uncharacterized protein</fullName>
    </submittedName>
</protein>
<gene>
    <name evidence="1" type="ORF">UFOVP207_47</name>
</gene>
<accession>A0A6J7WRH8</accession>
<proteinExistence type="predicted"/>
<dbReference type="EMBL" id="LR798256">
    <property type="protein sequence ID" value="CAB5217953.1"/>
    <property type="molecule type" value="Genomic_DNA"/>
</dbReference>
<evidence type="ECO:0000313" key="1">
    <source>
        <dbReference type="EMBL" id="CAB5217953.1"/>
    </source>
</evidence>
<sequence length="73" mass="8544">MKSKAPITLIECIEYGHDNIYDIVSIKYARDFEDEAKEINYEYNGIKLQRIDDMSGKTVITKGQANDRYYDTK</sequence>
<reference evidence="1" key="1">
    <citation type="submission" date="2020-05" db="EMBL/GenBank/DDBJ databases">
        <authorList>
            <person name="Chiriac C."/>
            <person name="Salcher M."/>
            <person name="Ghai R."/>
            <person name="Kavagutti S V."/>
        </authorList>
    </citation>
    <scope>NUCLEOTIDE SEQUENCE</scope>
</reference>